<dbReference type="Proteomes" id="UP000184188">
    <property type="component" value="Unassembled WGS sequence"/>
</dbReference>
<proteinExistence type="predicted"/>
<evidence type="ECO:0000313" key="3">
    <source>
        <dbReference type="Proteomes" id="UP000184188"/>
    </source>
</evidence>
<gene>
    <name evidence="2" type="ORF">ASPZODRAFT_17539</name>
</gene>
<evidence type="ECO:0008006" key="4">
    <source>
        <dbReference type="Google" id="ProtNLM"/>
    </source>
</evidence>
<name>A0A1L9SDY4_9EURO</name>
<sequence length="92" mass="10253">MQLRLLISMALASLALAREYPIKLSLEIDTQHMHIADGDGPYDSPCGSYKTCLEICPNKDFHVVVDDSDCPSQLIMARFDPEAILLFGLTLR</sequence>
<dbReference type="AlphaFoldDB" id="A0A1L9SDY4"/>
<dbReference type="OrthoDB" id="4377801at2759"/>
<feature type="signal peptide" evidence="1">
    <location>
        <begin position="1"/>
        <end position="17"/>
    </location>
</feature>
<keyword evidence="3" id="KW-1185">Reference proteome</keyword>
<dbReference type="EMBL" id="KV878345">
    <property type="protein sequence ID" value="OJJ45323.1"/>
    <property type="molecule type" value="Genomic_DNA"/>
</dbReference>
<protein>
    <recommendedName>
        <fullName evidence="4">4Fe-4S ferredoxin-type domain-containing protein</fullName>
    </recommendedName>
</protein>
<dbReference type="VEuPathDB" id="FungiDB:ASPZODRAFT_17539"/>
<organism evidence="2 3">
    <name type="scientific">Penicilliopsis zonata CBS 506.65</name>
    <dbReference type="NCBI Taxonomy" id="1073090"/>
    <lineage>
        <taxon>Eukaryota</taxon>
        <taxon>Fungi</taxon>
        <taxon>Dikarya</taxon>
        <taxon>Ascomycota</taxon>
        <taxon>Pezizomycotina</taxon>
        <taxon>Eurotiomycetes</taxon>
        <taxon>Eurotiomycetidae</taxon>
        <taxon>Eurotiales</taxon>
        <taxon>Aspergillaceae</taxon>
        <taxon>Penicilliopsis</taxon>
    </lineage>
</organism>
<feature type="chain" id="PRO_5012115044" description="4Fe-4S ferredoxin-type domain-containing protein" evidence="1">
    <location>
        <begin position="18"/>
        <end position="92"/>
    </location>
</feature>
<dbReference type="GeneID" id="34613511"/>
<dbReference type="RefSeq" id="XP_022579833.1">
    <property type="nucleotide sequence ID" value="XM_022727047.1"/>
</dbReference>
<evidence type="ECO:0000313" key="2">
    <source>
        <dbReference type="EMBL" id="OJJ45323.1"/>
    </source>
</evidence>
<evidence type="ECO:0000256" key="1">
    <source>
        <dbReference type="SAM" id="SignalP"/>
    </source>
</evidence>
<keyword evidence="1" id="KW-0732">Signal</keyword>
<reference evidence="3" key="1">
    <citation type="journal article" date="2017" name="Genome Biol.">
        <title>Comparative genomics reveals high biological diversity and specific adaptations in the industrially and medically important fungal genus Aspergillus.</title>
        <authorList>
            <person name="de Vries R.P."/>
            <person name="Riley R."/>
            <person name="Wiebenga A."/>
            <person name="Aguilar-Osorio G."/>
            <person name="Amillis S."/>
            <person name="Uchima C.A."/>
            <person name="Anderluh G."/>
            <person name="Asadollahi M."/>
            <person name="Askin M."/>
            <person name="Barry K."/>
            <person name="Battaglia E."/>
            <person name="Bayram O."/>
            <person name="Benocci T."/>
            <person name="Braus-Stromeyer S.A."/>
            <person name="Caldana C."/>
            <person name="Canovas D."/>
            <person name="Cerqueira G.C."/>
            <person name="Chen F."/>
            <person name="Chen W."/>
            <person name="Choi C."/>
            <person name="Clum A."/>
            <person name="Dos Santos R.A."/>
            <person name="Damasio A.R."/>
            <person name="Diallinas G."/>
            <person name="Emri T."/>
            <person name="Fekete E."/>
            <person name="Flipphi M."/>
            <person name="Freyberg S."/>
            <person name="Gallo A."/>
            <person name="Gournas C."/>
            <person name="Habgood R."/>
            <person name="Hainaut M."/>
            <person name="Harispe M.L."/>
            <person name="Henrissat B."/>
            <person name="Hilden K.S."/>
            <person name="Hope R."/>
            <person name="Hossain A."/>
            <person name="Karabika E."/>
            <person name="Karaffa L."/>
            <person name="Karanyi Z."/>
            <person name="Krasevec N."/>
            <person name="Kuo A."/>
            <person name="Kusch H."/>
            <person name="LaButti K."/>
            <person name="Lagendijk E.L."/>
            <person name="Lapidus A."/>
            <person name="Levasseur A."/>
            <person name="Lindquist E."/>
            <person name="Lipzen A."/>
            <person name="Logrieco A.F."/>
            <person name="MacCabe A."/>
            <person name="Maekelae M.R."/>
            <person name="Malavazi I."/>
            <person name="Melin P."/>
            <person name="Meyer V."/>
            <person name="Mielnichuk N."/>
            <person name="Miskei M."/>
            <person name="Molnar A.P."/>
            <person name="Mule G."/>
            <person name="Ngan C.Y."/>
            <person name="Orejas M."/>
            <person name="Orosz E."/>
            <person name="Ouedraogo J.P."/>
            <person name="Overkamp K.M."/>
            <person name="Park H.-S."/>
            <person name="Perrone G."/>
            <person name="Piumi F."/>
            <person name="Punt P.J."/>
            <person name="Ram A.F."/>
            <person name="Ramon A."/>
            <person name="Rauscher S."/>
            <person name="Record E."/>
            <person name="Riano-Pachon D.M."/>
            <person name="Robert V."/>
            <person name="Roehrig J."/>
            <person name="Ruller R."/>
            <person name="Salamov A."/>
            <person name="Salih N.S."/>
            <person name="Samson R.A."/>
            <person name="Sandor E."/>
            <person name="Sanguinetti M."/>
            <person name="Schuetze T."/>
            <person name="Sepcic K."/>
            <person name="Shelest E."/>
            <person name="Sherlock G."/>
            <person name="Sophianopoulou V."/>
            <person name="Squina F.M."/>
            <person name="Sun H."/>
            <person name="Susca A."/>
            <person name="Todd R.B."/>
            <person name="Tsang A."/>
            <person name="Unkles S.E."/>
            <person name="van de Wiele N."/>
            <person name="van Rossen-Uffink D."/>
            <person name="Oliveira J.V."/>
            <person name="Vesth T.C."/>
            <person name="Visser J."/>
            <person name="Yu J.-H."/>
            <person name="Zhou M."/>
            <person name="Andersen M.R."/>
            <person name="Archer D.B."/>
            <person name="Baker S.E."/>
            <person name="Benoit I."/>
            <person name="Brakhage A.A."/>
            <person name="Braus G.H."/>
            <person name="Fischer R."/>
            <person name="Frisvad J.C."/>
            <person name="Goldman G.H."/>
            <person name="Houbraken J."/>
            <person name="Oakley B."/>
            <person name="Pocsi I."/>
            <person name="Scazzocchio C."/>
            <person name="Seiboth B."/>
            <person name="vanKuyk P.A."/>
            <person name="Wortman J."/>
            <person name="Dyer P.S."/>
            <person name="Grigoriev I.V."/>
        </authorList>
    </citation>
    <scope>NUCLEOTIDE SEQUENCE [LARGE SCALE GENOMIC DNA]</scope>
    <source>
        <strain evidence="3">CBS 506.65</strain>
    </source>
</reference>
<accession>A0A1L9SDY4</accession>